<dbReference type="Proteomes" id="UP000075455">
    <property type="component" value="Unassembled WGS sequence"/>
</dbReference>
<dbReference type="eggNOG" id="ENOG502Z8VM">
    <property type="taxonomic scope" value="Bacteria"/>
</dbReference>
<proteinExistence type="predicted"/>
<organism evidence="4 5">
    <name type="scientific">Saccharococcus caldoxylosilyticus</name>
    <dbReference type="NCBI Taxonomy" id="81408"/>
    <lineage>
        <taxon>Bacteria</taxon>
        <taxon>Bacillati</taxon>
        <taxon>Bacillota</taxon>
        <taxon>Bacilli</taxon>
        <taxon>Bacillales</taxon>
        <taxon>Anoxybacillaceae</taxon>
        <taxon>Saccharococcus</taxon>
    </lineage>
</organism>
<evidence type="ECO:0000313" key="4">
    <source>
        <dbReference type="EMBL" id="KYD08661.1"/>
    </source>
</evidence>
<dbReference type="AlphaFoldDB" id="A0A150L8K4"/>
<dbReference type="Pfam" id="PF18576">
    <property type="entry name" value="HTH_52"/>
    <property type="match status" value="1"/>
</dbReference>
<sequence length="295" mass="34506">MEETIMEDLLRPIYQEWASRRDTLGILMIEKKVNNSAVTDTFDRVLLVITTDGNAPVFMKHYALGEEKAALYAVSEAKLNEWLLLGSHRKVIDWIFNGKVLFDRNDYIHHLRNRMKEFPEETRQLKMGLEFAKLIRRYMDGRAFFEAGQLLDAYNHVIHALHHLARLAVIEQGFYPEVTVWDQVKQIDGQIYKLYEELVSSEEPLQKRLELLFLANEFLIHSRISSGAAHLYKVLGEKEGAWSIAEIVEHPELSPYSVDLIIMLEYLAEKKVLSVEEIPTKSRHIYHRYYSVQNE</sequence>
<dbReference type="InterPro" id="IPR036388">
    <property type="entry name" value="WH-like_DNA-bd_sf"/>
</dbReference>
<gene>
    <name evidence="4" type="ORF">B4119_0478</name>
</gene>
<dbReference type="InterPro" id="IPR043519">
    <property type="entry name" value="NT_sf"/>
</dbReference>
<dbReference type="STRING" id="81408.B4119_0478"/>
<feature type="domain" description="YgxA-like helix-turn-helix" evidence="2">
    <location>
        <begin position="229"/>
        <end position="292"/>
    </location>
</feature>
<dbReference type="InterPro" id="IPR029348">
    <property type="entry name" value="NTF-like"/>
</dbReference>
<protein>
    <recommendedName>
        <fullName evidence="6">Nucleotidyltransferase-like domain-containing protein</fullName>
    </recommendedName>
</protein>
<dbReference type="InterPro" id="IPR041143">
    <property type="entry name" value="YgxA_HTH"/>
</dbReference>
<reference evidence="4 5" key="1">
    <citation type="submission" date="2016-01" db="EMBL/GenBank/DDBJ databases">
        <title>Draft Genome Sequences of Seven Thermophilic Sporeformers Isolated from Foods.</title>
        <authorList>
            <person name="Berendsen E.M."/>
            <person name="Wells-Bennik M.H."/>
            <person name="Krawcyk A.O."/>
            <person name="De Jong A."/>
            <person name="Holsappel S."/>
            <person name="Eijlander R.T."/>
            <person name="Kuipers O.P."/>
        </authorList>
    </citation>
    <scope>NUCLEOTIDE SEQUENCE [LARGE SCALE GENOMIC DNA]</scope>
    <source>
        <strain evidence="4 5">B4119</strain>
    </source>
</reference>
<name>A0A150L8K4_9BACL</name>
<dbReference type="Pfam" id="PF22339">
    <property type="entry name" value="YgxA-like_sub_bind"/>
    <property type="match status" value="1"/>
</dbReference>
<dbReference type="EMBL" id="LQYS01000102">
    <property type="protein sequence ID" value="KYD08661.1"/>
    <property type="molecule type" value="Genomic_DNA"/>
</dbReference>
<dbReference type="Gene3D" id="1.10.10.10">
    <property type="entry name" value="Winged helix-like DNA-binding domain superfamily/Winged helix DNA-binding domain"/>
    <property type="match status" value="1"/>
</dbReference>
<dbReference type="PATRIC" id="fig|81408.3.peg.787"/>
<dbReference type="Gene3D" id="3.30.460.10">
    <property type="entry name" value="Beta Polymerase, domain 2"/>
    <property type="match status" value="1"/>
</dbReference>
<comment type="caution">
    <text evidence="4">The sequence shown here is derived from an EMBL/GenBank/DDBJ whole genome shotgun (WGS) entry which is preliminary data.</text>
</comment>
<evidence type="ECO:0000259" key="1">
    <source>
        <dbReference type="Pfam" id="PF14540"/>
    </source>
</evidence>
<evidence type="ECO:0000313" key="5">
    <source>
        <dbReference type="Proteomes" id="UP000075455"/>
    </source>
</evidence>
<feature type="domain" description="Nucleotidyltransferase-like" evidence="1">
    <location>
        <begin position="6"/>
        <end position="123"/>
    </location>
</feature>
<dbReference type="Pfam" id="PF14540">
    <property type="entry name" value="NTF-like"/>
    <property type="match status" value="1"/>
</dbReference>
<evidence type="ECO:0008006" key="6">
    <source>
        <dbReference type="Google" id="ProtNLM"/>
    </source>
</evidence>
<evidence type="ECO:0000259" key="3">
    <source>
        <dbReference type="Pfam" id="PF22339"/>
    </source>
</evidence>
<dbReference type="InterPro" id="IPR054515">
    <property type="entry name" value="YgxA-like_substrate-bd"/>
</dbReference>
<accession>A0A150L8K4</accession>
<dbReference type="Gene3D" id="1.20.120.330">
    <property type="entry name" value="Nucleotidyltransferases domain 2"/>
    <property type="match status" value="1"/>
</dbReference>
<feature type="domain" description="YgxA-like substrate binding" evidence="3">
    <location>
        <begin position="124"/>
        <end position="223"/>
    </location>
</feature>
<evidence type="ECO:0000259" key="2">
    <source>
        <dbReference type="Pfam" id="PF18576"/>
    </source>
</evidence>